<keyword evidence="1" id="KW-1185">Reference proteome</keyword>
<organism evidence="1 2">
    <name type="scientific">Steinernema glaseri</name>
    <dbReference type="NCBI Taxonomy" id="37863"/>
    <lineage>
        <taxon>Eukaryota</taxon>
        <taxon>Metazoa</taxon>
        <taxon>Ecdysozoa</taxon>
        <taxon>Nematoda</taxon>
        <taxon>Chromadorea</taxon>
        <taxon>Rhabditida</taxon>
        <taxon>Tylenchina</taxon>
        <taxon>Panagrolaimomorpha</taxon>
        <taxon>Strongyloidoidea</taxon>
        <taxon>Steinernematidae</taxon>
        <taxon>Steinernema</taxon>
    </lineage>
</organism>
<evidence type="ECO:0000313" key="1">
    <source>
        <dbReference type="Proteomes" id="UP000095287"/>
    </source>
</evidence>
<dbReference type="WBParaSite" id="L893_g10831.t1">
    <property type="protein sequence ID" value="L893_g10831.t1"/>
    <property type="gene ID" value="L893_g10831"/>
</dbReference>
<name>A0A1I7XYP1_9BILA</name>
<sequence length="81" mass="9202">MHATQNGHTEDIRQMFFHVPTTQLMTLNPRCSIRLSNVFAVTSRASLMPHQQCMTSGISMSEVSRCPCKQRASTIWSQLFT</sequence>
<protein>
    <submittedName>
        <fullName evidence="2">Uncharacterized protein</fullName>
    </submittedName>
</protein>
<dbReference type="AlphaFoldDB" id="A0A1I7XYP1"/>
<accession>A0A1I7XYP1</accession>
<dbReference type="Proteomes" id="UP000095287">
    <property type="component" value="Unplaced"/>
</dbReference>
<reference evidence="2" key="1">
    <citation type="submission" date="2016-11" db="UniProtKB">
        <authorList>
            <consortium name="WormBaseParasite"/>
        </authorList>
    </citation>
    <scope>IDENTIFICATION</scope>
</reference>
<proteinExistence type="predicted"/>
<evidence type="ECO:0000313" key="2">
    <source>
        <dbReference type="WBParaSite" id="L893_g10831.t1"/>
    </source>
</evidence>